<accession>A0ABW2Z3E1</accession>
<proteinExistence type="predicted"/>
<dbReference type="Gene3D" id="3.40.630.30">
    <property type="match status" value="1"/>
</dbReference>
<evidence type="ECO:0000313" key="2">
    <source>
        <dbReference type="EMBL" id="MFD0760458.1"/>
    </source>
</evidence>
<name>A0ABW2Z3E1_9FLAO</name>
<evidence type="ECO:0000313" key="3">
    <source>
        <dbReference type="Proteomes" id="UP001597032"/>
    </source>
</evidence>
<gene>
    <name evidence="2" type="ORF">ACFQZW_00015</name>
</gene>
<dbReference type="Proteomes" id="UP001597032">
    <property type="component" value="Unassembled WGS sequence"/>
</dbReference>
<dbReference type="EMBL" id="JBHTIC010000002">
    <property type="protein sequence ID" value="MFD0760458.1"/>
    <property type="molecule type" value="Genomic_DNA"/>
</dbReference>
<comment type="caution">
    <text evidence="2">The sequence shown here is derived from an EMBL/GenBank/DDBJ whole genome shotgun (WGS) entry which is preliminary data.</text>
</comment>
<organism evidence="2 3">
    <name type="scientific">Lutibacter aestuarii</name>
    <dbReference type="NCBI Taxonomy" id="861111"/>
    <lineage>
        <taxon>Bacteria</taxon>
        <taxon>Pseudomonadati</taxon>
        <taxon>Bacteroidota</taxon>
        <taxon>Flavobacteriia</taxon>
        <taxon>Flavobacteriales</taxon>
        <taxon>Flavobacteriaceae</taxon>
        <taxon>Lutibacter</taxon>
    </lineage>
</organism>
<feature type="domain" description="N-acetyltransferase" evidence="1">
    <location>
        <begin position="1"/>
        <end position="149"/>
    </location>
</feature>
<evidence type="ECO:0000259" key="1">
    <source>
        <dbReference type="PROSITE" id="PS51186"/>
    </source>
</evidence>
<keyword evidence="3" id="KW-1185">Reference proteome</keyword>
<reference evidence="3" key="1">
    <citation type="journal article" date="2019" name="Int. J. Syst. Evol. Microbiol.">
        <title>The Global Catalogue of Microorganisms (GCM) 10K type strain sequencing project: providing services to taxonomists for standard genome sequencing and annotation.</title>
        <authorList>
            <consortium name="The Broad Institute Genomics Platform"/>
            <consortium name="The Broad Institute Genome Sequencing Center for Infectious Disease"/>
            <person name="Wu L."/>
            <person name="Ma J."/>
        </authorList>
    </citation>
    <scope>NUCLEOTIDE SEQUENCE [LARGE SCALE GENOMIC DNA]</scope>
    <source>
        <strain evidence="3">CCUG 60022</strain>
    </source>
</reference>
<dbReference type="PROSITE" id="PS51186">
    <property type="entry name" value="GNAT"/>
    <property type="match status" value="1"/>
</dbReference>
<dbReference type="InterPro" id="IPR000182">
    <property type="entry name" value="GNAT_dom"/>
</dbReference>
<dbReference type="SUPFAM" id="SSF55729">
    <property type="entry name" value="Acyl-CoA N-acyltransferases (Nat)"/>
    <property type="match status" value="1"/>
</dbReference>
<protein>
    <submittedName>
        <fullName evidence="2">GNAT family N-acetyltransferase</fullName>
    </submittedName>
</protein>
<dbReference type="RefSeq" id="WP_386781243.1">
    <property type="nucleotide sequence ID" value="NZ_JBHTIC010000002.1"/>
</dbReference>
<dbReference type="InterPro" id="IPR016181">
    <property type="entry name" value="Acyl_CoA_acyltransferase"/>
</dbReference>
<sequence length="149" mass="17879">MIPKFYKINNPIPFFNILPKEWQNLIVPYWSIFKNSATIYVLKENNTIVAGGIVFSKNHPHKNEFEISNDYLYKLSYFYIGYVWVIPSKRNQQLASKWLLNLKTKHPKQKYWLTIEEFSLASFYKKNGFELLKESSNPFLKEWLLTYIP</sequence>
<dbReference type="Pfam" id="PF13508">
    <property type="entry name" value="Acetyltransf_7"/>
    <property type="match status" value="1"/>
</dbReference>